<accession>A0A9N9WKU2</accession>
<dbReference type="GO" id="GO:0008934">
    <property type="term" value="F:inositol monophosphate 1-phosphatase activity"/>
    <property type="evidence" value="ECO:0007669"/>
    <property type="project" value="InterPro"/>
</dbReference>
<protein>
    <recommendedName>
        <fullName evidence="5">inositol-phosphate phosphatase</fullName>
        <ecNumber evidence="5">3.1.3.25</ecNumber>
    </recommendedName>
</protein>
<keyword evidence="7" id="KW-0378">Hydrolase</keyword>
<dbReference type="EMBL" id="OU895877">
    <property type="protein sequence ID" value="CAG9799414.1"/>
    <property type="molecule type" value="Genomic_DNA"/>
</dbReference>
<comment type="cofactor">
    <cofactor evidence="2 9">
        <name>Mg(2+)</name>
        <dbReference type="ChEBI" id="CHEBI:18420"/>
    </cofactor>
</comment>
<dbReference type="SUPFAM" id="SSF56655">
    <property type="entry name" value="Carbohydrate phosphatase"/>
    <property type="match status" value="2"/>
</dbReference>
<dbReference type="GO" id="GO:0007165">
    <property type="term" value="P:signal transduction"/>
    <property type="evidence" value="ECO:0007669"/>
    <property type="project" value="TreeGrafter"/>
</dbReference>
<proteinExistence type="inferred from homology"/>
<comment type="catalytic activity">
    <reaction evidence="1">
        <text>a myo-inositol phosphate + H2O = myo-inositol + phosphate</text>
        <dbReference type="Rhea" id="RHEA:24056"/>
        <dbReference type="ChEBI" id="CHEBI:15377"/>
        <dbReference type="ChEBI" id="CHEBI:17268"/>
        <dbReference type="ChEBI" id="CHEBI:43474"/>
        <dbReference type="ChEBI" id="CHEBI:84139"/>
        <dbReference type="EC" id="3.1.3.25"/>
    </reaction>
</comment>
<feature type="binding site" evidence="9">
    <location>
        <position position="490"/>
    </location>
    <ligand>
        <name>Mg(2+)</name>
        <dbReference type="ChEBI" id="CHEBI:18420"/>
        <label>1</label>
        <note>catalytic</note>
    </ligand>
</feature>
<evidence type="ECO:0000256" key="1">
    <source>
        <dbReference type="ARBA" id="ARBA00001033"/>
    </source>
</evidence>
<dbReference type="PROSITE" id="PS00629">
    <property type="entry name" value="IMP_1"/>
    <property type="match status" value="2"/>
</dbReference>
<evidence type="ECO:0000256" key="7">
    <source>
        <dbReference type="ARBA" id="ARBA00022801"/>
    </source>
</evidence>
<dbReference type="Gene3D" id="3.40.190.80">
    <property type="match status" value="2"/>
</dbReference>
<reference evidence="10" key="2">
    <citation type="submission" date="2022-10" db="EMBL/GenBank/DDBJ databases">
        <authorList>
            <consortium name="ENA_rothamsted_submissions"/>
            <consortium name="culmorum"/>
            <person name="King R."/>
        </authorList>
    </citation>
    <scope>NUCLEOTIDE SEQUENCE</scope>
</reference>
<keyword evidence="11" id="KW-1185">Reference proteome</keyword>
<dbReference type="CDD" id="cd01639">
    <property type="entry name" value="IMPase"/>
    <property type="match status" value="2"/>
</dbReference>
<keyword evidence="6 9" id="KW-0479">Metal-binding</keyword>
<organism evidence="10 11">
    <name type="scientific">Chironomus riparius</name>
    <dbReference type="NCBI Taxonomy" id="315576"/>
    <lineage>
        <taxon>Eukaryota</taxon>
        <taxon>Metazoa</taxon>
        <taxon>Ecdysozoa</taxon>
        <taxon>Arthropoda</taxon>
        <taxon>Hexapoda</taxon>
        <taxon>Insecta</taxon>
        <taxon>Pterygota</taxon>
        <taxon>Neoptera</taxon>
        <taxon>Endopterygota</taxon>
        <taxon>Diptera</taxon>
        <taxon>Nematocera</taxon>
        <taxon>Chironomoidea</taxon>
        <taxon>Chironomidae</taxon>
        <taxon>Chironominae</taxon>
        <taxon>Chironomus</taxon>
    </lineage>
</organism>
<evidence type="ECO:0000256" key="3">
    <source>
        <dbReference type="ARBA" id="ARBA00005152"/>
    </source>
</evidence>
<reference evidence="10" key="1">
    <citation type="submission" date="2022-01" db="EMBL/GenBank/DDBJ databases">
        <authorList>
            <person name="King R."/>
        </authorList>
    </citation>
    <scope>NUCLEOTIDE SEQUENCE</scope>
</reference>
<dbReference type="PROSITE" id="PS00630">
    <property type="entry name" value="IMP_2"/>
    <property type="match status" value="1"/>
</dbReference>
<gene>
    <name evidence="10" type="ORF">CHIRRI_LOCUS2381</name>
</gene>
<dbReference type="InterPro" id="IPR020552">
    <property type="entry name" value="Inositol_monoPase_Li-sen"/>
</dbReference>
<evidence type="ECO:0000313" key="11">
    <source>
        <dbReference type="Proteomes" id="UP001153620"/>
    </source>
</evidence>
<feature type="binding site" evidence="9">
    <location>
        <position position="364"/>
    </location>
    <ligand>
        <name>Mg(2+)</name>
        <dbReference type="ChEBI" id="CHEBI:18420"/>
        <label>1</label>
        <note>catalytic</note>
    </ligand>
</feature>
<feature type="binding site" evidence="9">
    <location>
        <position position="341"/>
    </location>
    <ligand>
        <name>Mg(2+)</name>
        <dbReference type="ChEBI" id="CHEBI:18420"/>
        <label>1</label>
        <note>catalytic</note>
    </ligand>
</feature>
<dbReference type="OrthoDB" id="10254945at2759"/>
<keyword evidence="8 9" id="KW-0460">Magnesium</keyword>
<name>A0A9N9WKU2_9DIPT</name>
<dbReference type="Proteomes" id="UP001153620">
    <property type="component" value="Chromosome 1"/>
</dbReference>
<dbReference type="Pfam" id="PF00459">
    <property type="entry name" value="Inositol_P"/>
    <property type="match status" value="2"/>
</dbReference>
<dbReference type="PANTHER" id="PTHR20854">
    <property type="entry name" value="INOSITOL MONOPHOSPHATASE"/>
    <property type="match status" value="1"/>
</dbReference>
<evidence type="ECO:0000256" key="6">
    <source>
        <dbReference type="ARBA" id="ARBA00022723"/>
    </source>
</evidence>
<dbReference type="PRINTS" id="PR00377">
    <property type="entry name" value="IMPHPHTASES"/>
</dbReference>
<feature type="binding site" evidence="9">
    <location>
        <position position="363"/>
    </location>
    <ligand>
        <name>Mg(2+)</name>
        <dbReference type="ChEBI" id="CHEBI:18420"/>
        <label>1</label>
        <note>catalytic</note>
    </ligand>
</feature>
<dbReference type="AlphaFoldDB" id="A0A9N9WKU2"/>
<comment type="similarity">
    <text evidence="4">Belongs to the inositol monophosphatase superfamily.</text>
</comment>
<sequence>MSNSELNEYYELISQLIDEAGKIIESRNSERKTIEQKSSDIDLVTETDQQVEKLLIDGIKAKYPNHKFIGEEDSSSGKRAVLTDDPTWIIDPVDGTMNFVHSFPHSAISVACVVEKQAVIGIIYNPVLGQKFTARRGQGAFYNDQQIKVSGEKNLSNALLVTEFGTSREEEKTKVVLENITKLVKIAHGFRSLGSAALNIATVALGGADLYYEYGIHIWDFMAGMLIVNEAGGYCCDPAGGEVDLMSRRVICASSKELADEVKQNDSKAQMSDMNIDDCYELVMKLVDQAGELVASRNSERKTVQIKSHPTDFVTETDQQVEKLFVDGIRAKFPNHQFIGEEDMSDGKKAILTNSPTWIIDPIDGTMNFVHSFPHSSISIALLVNKVTEIGIVYNPVLGQKFTARRGQGAFYNGRQIHVSEEKDLTKALIMVEFGTNRESEKVKVIMENLNKLVRKGHGLRCLGGAVLNICYVALGAAECAYDFGAHAWDYAASEFIVREAGGITIDPSGGDFDIMSRRLLTANNIEMARQLSAELTQYYPSPRDDE</sequence>
<dbReference type="GO" id="GO:0046872">
    <property type="term" value="F:metal ion binding"/>
    <property type="evidence" value="ECO:0007669"/>
    <property type="project" value="UniProtKB-KW"/>
</dbReference>
<dbReference type="FunFam" id="3.30.540.10:FF:000004">
    <property type="entry name" value="Inositol-1-monophosphatase"/>
    <property type="match status" value="2"/>
</dbReference>
<dbReference type="GO" id="GO:0006020">
    <property type="term" value="P:inositol metabolic process"/>
    <property type="evidence" value="ECO:0007669"/>
    <property type="project" value="TreeGrafter"/>
</dbReference>
<dbReference type="InterPro" id="IPR000760">
    <property type="entry name" value="Inositol_monophosphatase-like"/>
</dbReference>
<evidence type="ECO:0000313" key="10">
    <source>
        <dbReference type="EMBL" id="CAG9799414.1"/>
    </source>
</evidence>
<dbReference type="InterPro" id="IPR020550">
    <property type="entry name" value="Inositol_monophosphatase_CS"/>
</dbReference>
<dbReference type="FunFam" id="3.40.190.80:FF:000002">
    <property type="entry name" value="Inositol-1-monophosphatase"/>
    <property type="match status" value="2"/>
</dbReference>
<dbReference type="GO" id="GO:0046854">
    <property type="term" value="P:phosphatidylinositol phosphate biosynthetic process"/>
    <property type="evidence" value="ECO:0007669"/>
    <property type="project" value="InterPro"/>
</dbReference>
<dbReference type="Gene3D" id="3.30.540.10">
    <property type="entry name" value="Fructose-1,6-Bisphosphatase, subunit A, domain 1"/>
    <property type="match status" value="2"/>
</dbReference>
<feature type="binding site" evidence="9">
    <location>
        <position position="361"/>
    </location>
    <ligand>
        <name>Mg(2+)</name>
        <dbReference type="ChEBI" id="CHEBI:18420"/>
        <label>1</label>
        <note>catalytic</note>
    </ligand>
</feature>
<dbReference type="PANTHER" id="PTHR20854:SF4">
    <property type="entry name" value="INOSITOL-1-MONOPHOSPHATASE-RELATED"/>
    <property type="match status" value="1"/>
</dbReference>
<comment type="pathway">
    <text evidence="3">Polyol metabolism; myo-inositol biosynthesis; myo-inositol from D-glucose 6-phosphate: step 2/2.</text>
</comment>
<dbReference type="InterPro" id="IPR033942">
    <property type="entry name" value="IMPase"/>
</dbReference>
<evidence type="ECO:0000256" key="4">
    <source>
        <dbReference type="ARBA" id="ARBA00009759"/>
    </source>
</evidence>
<evidence type="ECO:0000256" key="8">
    <source>
        <dbReference type="ARBA" id="ARBA00022842"/>
    </source>
</evidence>
<evidence type="ECO:0000256" key="9">
    <source>
        <dbReference type="PIRSR" id="PIRSR600760-2"/>
    </source>
</evidence>
<dbReference type="EC" id="3.1.3.25" evidence="5"/>
<dbReference type="InterPro" id="IPR020583">
    <property type="entry name" value="Inositol_monoP_metal-BS"/>
</dbReference>
<dbReference type="PRINTS" id="PR00378">
    <property type="entry name" value="LIIMPHPHTASE"/>
</dbReference>
<evidence type="ECO:0000256" key="5">
    <source>
        <dbReference type="ARBA" id="ARBA00013106"/>
    </source>
</evidence>
<evidence type="ECO:0000256" key="2">
    <source>
        <dbReference type="ARBA" id="ARBA00001946"/>
    </source>
</evidence>